<reference evidence="5 6" key="1">
    <citation type="submission" date="2019-02" db="EMBL/GenBank/DDBJ databases">
        <title>Deep-cultivation of Planctomycetes and their phenomic and genomic characterization uncovers novel biology.</title>
        <authorList>
            <person name="Wiegand S."/>
            <person name="Jogler M."/>
            <person name="Boedeker C."/>
            <person name="Pinto D."/>
            <person name="Vollmers J."/>
            <person name="Rivas-Marin E."/>
            <person name="Kohn T."/>
            <person name="Peeters S.H."/>
            <person name="Heuer A."/>
            <person name="Rast P."/>
            <person name="Oberbeckmann S."/>
            <person name="Bunk B."/>
            <person name="Jeske O."/>
            <person name="Meyerdierks A."/>
            <person name="Storesund J.E."/>
            <person name="Kallscheuer N."/>
            <person name="Luecker S."/>
            <person name="Lage O.M."/>
            <person name="Pohl T."/>
            <person name="Merkel B.J."/>
            <person name="Hornburger P."/>
            <person name="Mueller R.-W."/>
            <person name="Bruemmer F."/>
            <person name="Labrenz M."/>
            <person name="Spormann A.M."/>
            <person name="Op den Camp H."/>
            <person name="Overmann J."/>
            <person name="Amann R."/>
            <person name="Jetten M.S.M."/>
            <person name="Mascher T."/>
            <person name="Medema M.H."/>
            <person name="Devos D.P."/>
            <person name="Kaster A.-K."/>
            <person name="Ovreas L."/>
            <person name="Rohde M."/>
            <person name="Galperin M.Y."/>
            <person name="Jogler C."/>
        </authorList>
    </citation>
    <scope>NUCLEOTIDE SEQUENCE [LARGE SCALE GENOMIC DNA]</scope>
    <source>
        <strain evidence="5 6">K23_9</strain>
    </source>
</reference>
<dbReference type="PROSITE" id="PS00149">
    <property type="entry name" value="SULFATASE_2"/>
    <property type="match status" value="1"/>
</dbReference>
<dbReference type="EC" id="3.1.6.1" evidence="5"/>
<dbReference type="PANTHER" id="PTHR43751:SF7">
    <property type="entry name" value="ARYLSULPHATASE A"/>
    <property type="match status" value="1"/>
</dbReference>
<dbReference type="Gene3D" id="3.40.720.10">
    <property type="entry name" value="Alkaline Phosphatase, subunit A"/>
    <property type="match status" value="1"/>
</dbReference>
<dbReference type="InterPro" id="IPR017850">
    <property type="entry name" value="Alkaline_phosphatase_core_sf"/>
</dbReference>
<comment type="similarity">
    <text evidence="1">Belongs to the sulfatase family.</text>
</comment>
<dbReference type="Gene3D" id="3.30.1120.10">
    <property type="match status" value="1"/>
</dbReference>
<dbReference type="OrthoDB" id="9783154at2"/>
<dbReference type="PANTHER" id="PTHR43751">
    <property type="entry name" value="SULFATASE"/>
    <property type="match status" value="1"/>
</dbReference>
<feature type="signal peptide" evidence="3">
    <location>
        <begin position="1"/>
        <end position="21"/>
    </location>
</feature>
<dbReference type="GO" id="GO:0004065">
    <property type="term" value="F:arylsulfatase activity"/>
    <property type="evidence" value="ECO:0007669"/>
    <property type="project" value="UniProtKB-EC"/>
</dbReference>
<dbReference type="CDD" id="cd16143">
    <property type="entry name" value="ARS_like"/>
    <property type="match status" value="1"/>
</dbReference>
<dbReference type="Proteomes" id="UP000319817">
    <property type="component" value="Chromosome"/>
</dbReference>
<dbReference type="PROSITE" id="PS00523">
    <property type="entry name" value="SULFATASE_1"/>
    <property type="match status" value="1"/>
</dbReference>
<dbReference type="SUPFAM" id="SSF53649">
    <property type="entry name" value="Alkaline phosphatase-like"/>
    <property type="match status" value="1"/>
</dbReference>
<gene>
    <name evidence="5" type="primary">atsA_26</name>
    <name evidence="5" type="ORF">K239x_11970</name>
</gene>
<organism evidence="5 6">
    <name type="scientific">Stieleria marina</name>
    <dbReference type="NCBI Taxonomy" id="1930275"/>
    <lineage>
        <taxon>Bacteria</taxon>
        <taxon>Pseudomonadati</taxon>
        <taxon>Planctomycetota</taxon>
        <taxon>Planctomycetia</taxon>
        <taxon>Pirellulales</taxon>
        <taxon>Pirellulaceae</taxon>
        <taxon>Stieleria</taxon>
    </lineage>
</organism>
<dbReference type="EMBL" id="CP036526">
    <property type="protein sequence ID" value="QDT09252.1"/>
    <property type="molecule type" value="Genomic_DNA"/>
</dbReference>
<proteinExistence type="inferred from homology"/>
<dbReference type="RefSeq" id="WP_145416813.1">
    <property type="nucleotide sequence ID" value="NZ_CP036526.1"/>
</dbReference>
<evidence type="ECO:0000259" key="4">
    <source>
        <dbReference type="Pfam" id="PF00884"/>
    </source>
</evidence>
<feature type="chain" id="PRO_5022179040" evidence="3">
    <location>
        <begin position="22"/>
        <end position="508"/>
    </location>
</feature>
<dbReference type="InterPro" id="IPR024607">
    <property type="entry name" value="Sulfatase_CS"/>
</dbReference>
<dbReference type="Pfam" id="PF00884">
    <property type="entry name" value="Sulfatase"/>
    <property type="match status" value="1"/>
</dbReference>
<protein>
    <submittedName>
        <fullName evidence="5">Arylsulfatase</fullName>
        <ecNumber evidence="5">3.1.6.1</ecNumber>
    </submittedName>
</protein>
<feature type="domain" description="Sulfatase N-terminal" evidence="4">
    <location>
        <begin position="25"/>
        <end position="396"/>
    </location>
</feature>
<keyword evidence="6" id="KW-1185">Reference proteome</keyword>
<name>A0A517NQ52_9BACT</name>
<accession>A0A517NQ52</accession>
<dbReference type="InterPro" id="IPR052701">
    <property type="entry name" value="GAG_Ulvan_Degrading_Sulfatases"/>
</dbReference>
<evidence type="ECO:0000256" key="1">
    <source>
        <dbReference type="ARBA" id="ARBA00008779"/>
    </source>
</evidence>
<evidence type="ECO:0000313" key="6">
    <source>
        <dbReference type="Proteomes" id="UP000319817"/>
    </source>
</evidence>
<evidence type="ECO:0000313" key="5">
    <source>
        <dbReference type="EMBL" id="QDT09252.1"/>
    </source>
</evidence>
<dbReference type="AlphaFoldDB" id="A0A517NQ52"/>
<dbReference type="InterPro" id="IPR000917">
    <property type="entry name" value="Sulfatase_N"/>
</dbReference>
<keyword evidence="2 5" id="KW-0378">Hydrolase</keyword>
<keyword evidence="3" id="KW-0732">Signal</keyword>
<sequence precursor="true">MQKITLTLAILAVSYAANLSAADKPNVIVIMADDLGYGDISCYGATELSTPNIDALAERGLRFTQGYCSASTCTPTRFSFLTGKYAFRQPGAGIAPPNATALIQPGTDTIASLLKGAGYKTAVVGKWHLGIGGGDAPDWNGELNPGPLEIGFDYCYLLPTTNDRVPSVYVENHRVVNLDPADPLWVGRKKPTPDHPTGTDPDVRAKLKMDWSHGHNNTVHNGIGRIGYYTGGHKARWRDEDLADKWVEKSVEWIEKNKDDPFFLFFASHDLHVPRMPHERFQGMTKLGFRGDSIIQLDWCVGELTKTLDRLKLTDNTLIVFCSDNGPVLDDGYQDGAITKLGDHKPAGIYRGGKYSIYEGGTRTPFITTWPGKIKPGTSDKIVCTVDLPASMASMVGQSLPEDACPDSFDVLPALLGKSDAKGRDHLLQQPNKGPTLALRVGDWKVLSYEKTAPHKKLTYEKGEGKYELYHLVDDPSEKNNLARANPEKLQAMLARLEEIKADGRSRP</sequence>
<evidence type="ECO:0000256" key="3">
    <source>
        <dbReference type="SAM" id="SignalP"/>
    </source>
</evidence>
<evidence type="ECO:0000256" key="2">
    <source>
        <dbReference type="ARBA" id="ARBA00022801"/>
    </source>
</evidence>